<dbReference type="Pfam" id="PF16976">
    <property type="entry name" value="RcpC"/>
    <property type="match status" value="1"/>
</dbReference>
<dbReference type="InterPro" id="IPR031571">
    <property type="entry name" value="RcpC_dom"/>
</dbReference>
<feature type="domain" description="Flp pilus assembly protein RcpC/CpaB" evidence="1">
    <location>
        <begin position="118"/>
        <end position="215"/>
    </location>
</feature>
<name>A0A1I2G9J7_9ACTN</name>
<sequence>MTRRLIAAAAAVLLAVLGAVVLIDWVRDADARAQADEQLVDVLVIDSEVAAGTRADDLGNRVSVEQVPERLVAPGAVTALSEVTGQIATASLLPGEQLVTGRFAEPAALAPAGTVPAPEGTVEVTVALDAQRAVGGVLEAGDKVGVQLTNETAADGGVTAYSVYEVMDGVLVTRVVAPADDDDPAATHLITLALEPQQAQRFVLGTSSQAIWLSLQEASPVSGGVATVDTSTTVTLGDDQ</sequence>
<dbReference type="OrthoDB" id="5182178at2"/>
<reference evidence="3" key="1">
    <citation type="submission" date="2016-10" db="EMBL/GenBank/DDBJ databases">
        <authorList>
            <person name="Varghese N."/>
            <person name="Submissions S."/>
        </authorList>
    </citation>
    <scope>NUCLEOTIDE SEQUENCE [LARGE SCALE GENOMIC DNA]</scope>
    <source>
        <strain evidence="3">DSM 46838</strain>
    </source>
</reference>
<evidence type="ECO:0000313" key="2">
    <source>
        <dbReference type="EMBL" id="SFF13829.1"/>
    </source>
</evidence>
<keyword evidence="3" id="KW-1185">Reference proteome</keyword>
<evidence type="ECO:0000259" key="1">
    <source>
        <dbReference type="Pfam" id="PF16976"/>
    </source>
</evidence>
<protein>
    <submittedName>
        <fullName evidence="2">Pilus assembly protein CpaB</fullName>
    </submittedName>
</protein>
<evidence type="ECO:0000313" key="3">
    <source>
        <dbReference type="Proteomes" id="UP000198589"/>
    </source>
</evidence>
<proteinExistence type="predicted"/>
<dbReference type="RefSeq" id="WP_092199066.1">
    <property type="nucleotide sequence ID" value="NZ_FOND01000009.1"/>
</dbReference>
<dbReference type="STRING" id="1798228.SAMN05216574_10979"/>
<dbReference type="EMBL" id="FOND01000009">
    <property type="protein sequence ID" value="SFF13829.1"/>
    <property type="molecule type" value="Genomic_DNA"/>
</dbReference>
<gene>
    <name evidence="2" type="ORF">SAMN05216574_10979</name>
</gene>
<dbReference type="CDD" id="cd11614">
    <property type="entry name" value="SAF_CpaB_FlgA_like"/>
    <property type="match status" value="1"/>
</dbReference>
<dbReference type="AlphaFoldDB" id="A0A1I2G9J7"/>
<organism evidence="2 3">
    <name type="scientific">Blastococcus tunisiensis</name>
    <dbReference type="NCBI Taxonomy" id="1798228"/>
    <lineage>
        <taxon>Bacteria</taxon>
        <taxon>Bacillati</taxon>
        <taxon>Actinomycetota</taxon>
        <taxon>Actinomycetes</taxon>
        <taxon>Geodermatophilales</taxon>
        <taxon>Geodermatophilaceae</taxon>
        <taxon>Blastococcus</taxon>
    </lineage>
</organism>
<accession>A0A1I2G9J7</accession>
<dbReference type="Proteomes" id="UP000198589">
    <property type="component" value="Unassembled WGS sequence"/>
</dbReference>